<organism evidence="3">
    <name type="scientific">Echinostoma caproni</name>
    <dbReference type="NCBI Taxonomy" id="27848"/>
    <lineage>
        <taxon>Eukaryota</taxon>
        <taxon>Metazoa</taxon>
        <taxon>Spiralia</taxon>
        <taxon>Lophotrochozoa</taxon>
        <taxon>Platyhelminthes</taxon>
        <taxon>Trematoda</taxon>
        <taxon>Digenea</taxon>
        <taxon>Plagiorchiida</taxon>
        <taxon>Echinostomata</taxon>
        <taxon>Echinostomatoidea</taxon>
        <taxon>Echinostomatidae</taxon>
        <taxon>Echinostoma</taxon>
    </lineage>
</organism>
<name>A0A183BCJ2_9TREM</name>
<dbReference type="EMBL" id="UZAN01066558">
    <property type="protein sequence ID" value="VDP94203.1"/>
    <property type="molecule type" value="Genomic_DNA"/>
</dbReference>
<sequence length="240" mass="27156">MSNVALCNLSFIQIEFGNNLLTELADVKSFGQYKTIGRNKLEFSLKKPKMKNAALEGSKKRFHLSCGVEEESCDQMFNFGIEPENEYKALLDTRLDTETSAIYPIDTVRFVMSVAQNQDSKLECKSAKHIVYHNLWMMKVTVSSSDDQVPLKITHSSGLTEVLTLPMHFGEKWYLMVDVEFVERFTFSNGDHTSTMTVKTDVMCLVYNHIPGVTNALYHVTTKVLLHSSRGESVIIPDVV</sequence>
<gene>
    <name evidence="1" type="ORF">ECPE_LOCUS16929</name>
</gene>
<proteinExistence type="predicted"/>
<evidence type="ECO:0000313" key="1">
    <source>
        <dbReference type="EMBL" id="VDP94203.1"/>
    </source>
</evidence>
<protein>
    <submittedName>
        <fullName evidence="3">DUF667 domain-containing protein</fullName>
    </submittedName>
</protein>
<reference evidence="1 2" key="2">
    <citation type="submission" date="2018-11" db="EMBL/GenBank/DDBJ databases">
        <authorList>
            <consortium name="Pathogen Informatics"/>
        </authorList>
    </citation>
    <scope>NUCLEOTIDE SEQUENCE [LARGE SCALE GENOMIC DNA]</scope>
    <source>
        <strain evidence="1 2">Egypt</strain>
    </source>
</reference>
<dbReference type="Proteomes" id="UP000272942">
    <property type="component" value="Unassembled WGS sequence"/>
</dbReference>
<dbReference type="WBParaSite" id="ECPE_0001697001-mRNA-1">
    <property type="protein sequence ID" value="ECPE_0001697001-mRNA-1"/>
    <property type="gene ID" value="ECPE_0001697001"/>
</dbReference>
<evidence type="ECO:0000313" key="3">
    <source>
        <dbReference type="WBParaSite" id="ECPE_0001697001-mRNA-1"/>
    </source>
</evidence>
<evidence type="ECO:0000313" key="2">
    <source>
        <dbReference type="Proteomes" id="UP000272942"/>
    </source>
</evidence>
<dbReference type="AlphaFoldDB" id="A0A183BCJ2"/>
<reference evidence="3" key="1">
    <citation type="submission" date="2016-06" db="UniProtKB">
        <authorList>
            <consortium name="WormBaseParasite"/>
        </authorList>
    </citation>
    <scope>IDENTIFICATION</scope>
</reference>
<accession>A0A183BCJ2</accession>
<keyword evidence="2" id="KW-1185">Reference proteome</keyword>